<feature type="domain" description="DUF8040" evidence="1">
    <location>
        <begin position="41"/>
        <end position="137"/>
    </location>
</feature>
<dbReference type="Proteomes" id="UP000823749">
    <property type="component" value="Chromosome 13"/>
</dbReference>
<dbReference type="EMBL" id="JACTNZ010000013">
    <property type="protein sequence ID" value="KAG5516178.1"/>
    <property type="molecule type" value="Genomic_DNA"/>
</dbReference>
<comment type="caution">
    <text evidence="2">The sequence shown here is derived from an EMBL/GenBank/DDBJ whole genome shotgun (WGS) entry which is preliminary data.</text>
</comment>
<dbReference type="InterPro" id="IPR058353">
    <property type="entry name" value="DUF8040"/>
</dbReference>
<proteinExistence type="predicted"/>
<keyword evidence="3" id="KW-1185">Reference proteome</keyword>
<name>A0AAV6HQT6_9ERIC</name>
<evidence type="ECO:0000259" key="1">
    <source>
        <dbReference type="Pfam" id="PF26138"/>
    </source>
</evidence>
<reference evidence="2 3" key="1">
    <citation type="submission" date="2020-08" db="EMBL/GenBank/DDBJ databases">
        <title>Plant Genome Project.</title>
        <authorList>
            <person name="Zhang R.-G."/>
        </authorList>
    </citation>
    <scope>NUCLEOTIDE SEQUENCE [LARGE SCALE GENOMIC DNA]</scope>
    <source>
        <strain evidence="2">WSP0</strain>
        <tissue evidence="2">Leaf</tissue>
    </source>
</reference>
<gene>
    <name evidence="2" type="ORF">RHGRI_037026</name>
</gene>
<organism evidence="2 3">
    <name type="scientific">Rhododendron griersonianum</name>
    <dbReference type="NCBI Taxonomy" id="479676"/>
    <lineage>
        <taxon>Eukaryota</taxon>
        <taxon>Viridiplantae</taxon>
        <taxon>Streptophyta</taxon>
        <taxon>Embryophyta</taxon>
        <taxon>Tracheophyta</taxon>
        <taxon>Spermatophyta</taxon>
        <taxon>Magnoliopsida</taxon>
        <taxon>eudicotyledons</taxon>
        <taxon>Gunneridae</taxon>
        <taxon>Pentapetalae</taxon>
        <taxon>asterids</taxon>
        <taxon>Ericales</taxon>
        <taxon>Ericaceae</taxon>
        <taxon>Ericoideae</taxon>
        <taxon>Rhodoreae</taxon>
        <taxon>Rhododendron</taxon>
    </lineage>
</organism>
<sequence length="192" mass="22184">MSSIGIPPHELDGLVGSDDDDLADLEALEMLEEHKKMPQRTSKMSSQEYVTFLLYGHPHTVKDILRVDKHTLRALVRELILRGQLEWDHKKVFVEESLAIFLYIYGQSGRHRLATNKFQRSTSTISDHFNWIRRAICRLAPYIIKSPNLEETPPEILHDERYYPWFTVSSNLSSYSVSSTFPCLSLVSIMFG</sequence>
<dbReference type="Pfam" id="PF26138">
    <property type="entry name" value="DUF8040"/>
    <property type="match status" value="1"/>
</dbReference>
<accession>A0AAV6HQT6</accession>
<evidence type="ECO:0000313" key="3">
    <source>
        <dbReference type="Proteomes" id="UP000823749"/>
    </source>
</evidence>
<evidence type="ECO:0000313" key="2">
    <source>
        <dbReference type="EMBL" id="KAG5516178.1"/>
    </source>
</evidence>
<dbReference type="AlphaFoldDB" id="A0AAV6HQT6"/>
<protein>
    <recommendedName>
        <fullName evidence="1">DUF8040 domain-containing protein</fullName>
    </recommendedName>
</protein>